<evidence type="ECO:0000256" key="4">
    <source>
        <dbReference type="SAM" id="Phobius"/>
    </source>
</evidence>
<feature type="transmembrane region" description="Helical" evidence="4">
    <location>
        <begin position="77"/>
        <end position="95"/>
    </location>
</feature>
<evidence type="ECO:0000313" key="5">
    <source>
        <dbReference type="EMBL" id="GGP27650.1"/>
    </source>
</evidence>
<feature type="transmembrane region" description="Helical" evidence="4">
    <location>
        <begin position="12"/>
        <end position="38"/>
    </location>
</feature>
<name>A0ABQ2PPV3_9NEIS</name>
<feature type="transmembrane region" description="Helical" evidence="4">
    <location>
        <begin position="327"/>
        <end position="346"/>
    </location>
</feature>
<reference evidence="6" key="1">
    <citation type="journal article" date="2019" name="Int. J. Syst. Evol. Microbiol.">
        <title>The Global Catalogue of Microorganisms (GCM) 10K type strain sequencing project: providing services to taxonomists for standard genome sequencing and annotation.</title>
        <authorList>
            <consortium name="The Broad Institute Genomics Platform"/>
            <consortium name="The Broad Institute Genome Sequencing Center for Infectious Disease"/>
            <person name="Wu L."/>
            <person name="Ma J."/>
        </authorList>
    </citation>
    <scope>NUCLEOTIDE SEQUENCE [LARGE SCALE GENOMIC DNA]</scope>
    <source>
        <strain evidence="6">CGMCC 1.8860</strain>
    </source>
</reference>
<feature type="transmembrane region" description="Helical" evidence="4">
    <location>
        <begin position="267"/>
        <end position="286"/>
    </location>
</feature>
<feature type="transmembrane region" description="Helical" evidence="4">
    <location>
        <begin position="203"/>
        <end position="227"/>
    </location>
</feature>
<dbReference type="InterPro" id="IPR036259">
    <property type="entry name" value="MFS_trans_sf"/>
</dbReference>
<evidence type="ECO:0000256" key="3">
    <source>
        <dbReference type="ARBA" id="ARBA00023136"/>
    </source>
</evidence>
<comment type="caution">
    <text evidence="5">The sequence shown here is derived from an EMBL/GenBank/DDBJ whole genome shotgun (WGS) entry which is preliminary data.</text>
</comment>
<keyword evidence="6" id="KW-1185">Reference proteome</keyword>
<feature type="transmembrane region" description="Helical" evidence="4">
    <location>
        <begin position="233"/>
        <end position="255"/>
    </location>
</feature>
<accession>A0ABQ2PPV3</accession>
<keyword evidence="1 4" id="KW-0812">Transmembrane</keyword>
<gene>
    <name evidence="5" type="ORF">GCM10010971_34690</name>
</gene>
<evidence type="ECO:0000313" key="6">
    <source>
        <dbReference type="Proteomes" id="UP000621859"/>
    </source>
</evidence>
<dbReference type="SUPFAM" id="SSF103473">
    <property type="entry name" value="MFS general substrate transporter"/>
    <property type="match status" value="1"/>
</dbReference>
<feature type="transmembrane region" description="Helical" evidence="4">
    <location>
        <begin position="358"/>
        <end position="377"/>
    </location>
</feature>
<evidence type="ECO:0000256" key="2">
    <source>
        <dbReference type="ARBA" id="ARBA00022989"/>
    </source>
</evidence>
<evidence type="ECO:0000256" key="1">
    <source>
        <dbReference type="ARBA" id="ARBA00022692"/>
    </source>
</evidence>
<dbReference type="PANTHER" id="PTHR23521:SF2">
    <property type="entry name" value="TRANSPORTER MFS SUPERFAMILY"/>
    <property type="match status" value="1"/>
</dbReference>
<feature type="transmembrane region" description="Helical" evidence="4">
    <location>
        <begin position="50"/>
        <end position="70"/>
    </location>
</feature>
<keyword evidence="3 4" id="KW-0472">Membrane</keyword>
<dbReference type="PANTHER" id="PTHR23521">
    <property type="entry name" value="TRANSPORTER MFS SUPERFAMILY"/>
    <property type="match status" value="1"/>
</dbReference>
<dbReference type="Pfam" id="PF07690">
    <property type="entry name" value="MFS_1"/>
    <property type="match status" value="1"/>
</dbReference>
<organism evidence="5 6">
    <name type="scientific">Silvimonas amylolytica</name>
    <dbReference type="NCBI Taxonomy" id="449663"/>
    <lineage>
        <taxon>Bacteria</taxon>
        <taxon>Pseudomonadati</taxon>
        <taxon>Pseudomonadota</taxon>
        <taxon>Betaproteobacteria</taxon>
        <taxon>Neisseriales</taxon>
        <taxon>Chitinibacteraceae</taxon>
        <taxon>Silvimonas</taxon>
    </lineage>
</organism>
<feature type="transmembrane region" description="Helical" evidence="4">
    <location>
        <begin position="163"/>
        <end position="182"/>
    </location>
</feature>
<dbReference type="EMBL" id="BMLY01000007">
    <property type="protein sequence ID" value="GGP27650.1"/>
    <property type="molecule type" value="Genomic_DNA"/>
</dbReference>
<sequence>MTAVNRADWRAIIALTSVSSLAQIGQFGFGFMVLPLWLADHGLDPARAGLFASLQWVGMLVGLVGTPWLSARIGPRYAVLTGLLVGCAGFALMPWSHWPAWLWSAFLIGAGLGMRWIANESWLYGLVPPAWSGRVVGAHETLISLAEIIAPTLTLMLGSNGNAPFVAGIVMSLIAALPLWLAPQADHHDETTTKAATPGQLRLPVVRLGLATALVGGWCAGALYGLFPQFAAAHQFSAAQTATLLTILGVGAMLWQIPVGWLADRAGLASAVLAASVTALLASGLLLAGSTLFIGIGVFLLGGVSAAFLTLAVYAAATRPAGQIARVMRWITVSYTGASILGPLGAGVAMKTISSDALIWQEAALTLVLAVTALFYASRRQTPANAPA</sequence>
<dbReference type="Gene3D" id="1.20.1250.20">
    <property type="entry name" value="MFS general substrate transporter like domains"/>
    <property type="match status" value="2"/>
</dbReference>
<keyword evidence="2 4" id="KW-1133">Transmembrane helix</keyword>
<dbReference type="RefSeq" id="WP_188696979.1">
    <property type="nucleotide sequence ID" value="NZ_BMLY01000007.1"/>
</dbReference>
<feature type="transmembrane region" description="Helical" evidence="4">
    <location>
        <begin position="292"/>
        <end position="315"/>
    </location>
</feature>
<dbReference type="InterPro" id="IPR011701">
    <property type="entry name" value="MFS"/>
</dbReference>
<dbReference type="Proteomes" id="UP000621859">
    <property type="component" value="Unassembled WGS sequence"/>
</dbReference>
<proteinExistence type="predicted"/>
<protein>
    <submittedName>
        <fullName evidence="5">ABC transporter permease</fullName>
    </submittedName>
</protein>